<accession>A0A0R1F541</accession>
<dbReference type="AlphaFoldDB" id="A0A0R1F541"/>
<dbReference type="Proteomes" id="UP000051181">
    <property type="component" value="Unassembled WGS sequence"/>
</dbReference>
<dbReference type="RefSeq" id="WP_010010693.1">
    <property type="nucleotide sequence ID" value="NZ_AZCN01000069.1"/>
</dbReference>
<dbReference type="EMBL" id="AZCN01000069">
    <property type="protein sequence ID" value="KRK14721.1"/>
    <property type="molecule type" value="Genomic_DNA"/>
</dbReference>
<dbReference type="PATRIC" id="fig|913848.6.peg.2192"/>
<organism evidence="1 2">
    <name type="scientific">Loigolactobacillus coryniformis subsp. coryniformis KCTC 3167 = DSM 20001</name>
    <dbReference type="NCBI Taxonomy" id="913848"/>
    <lineage>
        <taxon>Bacteria</taxon>
        <taxon>Bacillati</taxon>
        <taxon>Bacillota</taxon>
        <taxon>Bacilli</taxon>
        <taxon>Lactobacillales</taxon>
        <taxon>Lactobacillaceae</taxon>
        <taxon>Loigolactobacillus</taxon>
    </lineage>
</organism>
<evidence type="ECO:0000313" key="2">
    <source>
        <dbReference type="Proteomes" id="UP000051181"/>
    </source>
</evidence>
<name>A0A0R1F541_9LACO</name>
<proteinExistence type="predicted"/>
<comment type="caution">
    <text evidence="1">The sequence shown here is derived from an EMBL/GenBank/DDBJ whole genome shotgun (WGS) entry which is preliminary data.</text>
</comment>
<protein>
    <submittedName>
        <fullName evidence="1">Uncharacterized protein</fullName>
    </submittedName>
</protein>
<evidence type="ECO:0000313" key="1">
    <source>
        <dbReference type="EMBL" id="KRK14721.1"/>
    </source>
</evidence>
<dbReference type="GeneID" id="65917576"/>
<sequence length="207" mass="22823">MTIIASAIVHDGVIIGSDSRLVNDDYGQRIIVSDTAQKVFLLKHAKAVIATTGNFLVNPLDSKSQINKFFANLDARMDDIAPDEIAVELISSIAQTNIANNEFAIVKFLNGHPCIVSVTGQDFKINTAFGSNFFWGQSDSILRLFNYDRPDAESVIQENCSLKKATEIVKFQIETTVKANQYIEPIAGVGGLPQIYQITKNRITKLE</sequence>
<reference evidence="1 2" key="1">
    <citation type="journal article" date="2015" name="Genome Announc.">
        <title>Expanding the biotechnology potential of lactobacilli through comparative genomics of 213 strains and associated genera.</title>
        <authorList>
            <person name="Sun Z."/>
            <person name="Harris H.M."/>
            <person name="McCann A."/>
            <person name="Guo C."/>
            <person name="Argimon S."/>
            <person name="Zhang W."/>
            <person name="Yang X."/>
            <person name="Jeffery I.B."/>
            <person name="Cooney J.C."/>
            <person name="Kagawa T.F."/>
            <person name="Liu W."/>
            <person name="Song Y."/>
            <person name="Salvetti E."/>
            <person name="Wrobel A."/>
            <person name="Rasinkangas P."/>
            <person name="Parkhill J."/>
            <person name="Rea M.C."/>
            <person name="O'Sullivan O."/>
            <person name="Ritari J."/>
            <person name="Douillard F.P."/>
            <person name="Paul Ross R."/>
            <person name="Yang R."/>
            <person name="Briner A.E."/>
            <person name="Felis G.E."/>
            <person name="de Vos W.M."/>
            <person name="Barrangou R."/>
            <person name="Klaenhammer T.R."/>
            <person name="Caufield P.W."/>
            <person name="Cui Y."/>
            <person name="Zhang H."/>
            <person name="O'Toole P.W."/>
        </authorList>
    </citation>
    <scope>NUCLEOTIDE SEQUENCE [LARGE SCALE GENOMIC DNA]</scope>
    <source>
        <strain evidence="1 2">DSM 20001</strain>
    </source>
</reference>
<gene>
    <name evidence="1" type="ORF">FD22_GL002144</name>
</gene>